<feature type="domain" description="GmrSD restriction endonucleases N-terminal" evidence="1">
    <location>
        <begin position="10"/>
        <end position="216"/>
    </location>
</feature>
<evidence type="ECO:0000313" key="3">
    <source>
        <dbReference type="Proteomes" id="UP000254000"/>
    </source>
</evidence>
<dbReference type="PANTHER" id="PTHR35149:SF2">
    <property type="entry name" value="DUF262 DOMAIN-CONTAINING PROTEIN"/>
    <property type="match status" value="1"/>
</dbReference>
<sequence>MITEQKMFLDVLGSENVQYVIPVFQRVYSWSKDQCDELWGDILRAGRTSNTHFIGTLLYSVDPDDGSGVTRLSVIDGQQRTATLTLLLAALERRLRETGASIGHVDADFVRDNLLFVGGEHKLVLSRTDRKTLFAILDGGELPERVSERVVENFEFFCAKTREEGFDPGDLWAGMQQLLLISANLTDEDNPQLIFESLNSRGTPLTVGDLVRNYLLIAEDRREQERLYEEYWKPIELMFGDDPGSEKLNAGIRMWLTIRFVKERIRDKSQTYSVFKAYIEDEYDGPLEDLLVELRNFCLMWSENYKDHDIMTGSKEFRSWDWAKGKRTTLVPPRASQGGF</sequence>
<proteinExistence type="predicted"/>
<dbReference type="InterPro" id="IPR004919">
    <property type="entry name" value="GmrSD_N"/>
</dbReference>
<dbReference type="EMBL" id="PPTS01000001">
    <property type="protein sequence ID" value="RDB67129.1"/>
    <property type="molecule type" value="Genomic_DNA"/>
</dbReference>
<evidence type="ECO:0000313" key="2">
    <source>
        <dbReference type="EMBL" id="RDB67129.1"/>
    </source>
</evidence>
<gene>
    <name evidence="2" type="ORF">C1877_01420</name>
</gene>
<dbReference type="GeneID" id="78358374"/>
<name>A0A369M8C5_9ACTN</name>
<organism evidence="2 3">
    <name type="scientific">Gordonibacter pamelaeae</name>
    <dbReference type="NCBI Taxonomy" id="471189"/>
    <lineage>
        <taxon>Bacteria</taxon>
        <taxon>Bacillati</taxon>
        <taxon>Actinomycetota</taxon>
        <taxon>Coriobacteriia</taxon>
        <taxon>Eggerthellales</taxon>
        <taxon>Eggerthellaceae</taxon>
        <taxon>Gordonibacter</taxon>
    </lineage>
</organism>
<evidence type="ECO:0000259" key="1">
    <source>
        <dbReference type="Pfam" id="PF03235"/>
    </source>
</evidence>
<accession>A0A369M8C5</accession>
<keyword evidence="3" id="KW-1185">Reference proteome</keyword>
<dbReference type="RefSeq" id="WP_114568163.1">
    <property type="nucleotide sequence ID" value="NZ_CABMMS010000001.1"/>
</dbReference>
<reference evidence="2 3" key="1">
    <citation type="journal article" date="2018" name="Elife">
        <title>Discovery and characterization of a prevalent human gut bacterial enzyme sufficient for the inactivation of a family of plant toxins.</title>
        <authorList>
            <person name="Koppel N."/>
            <person name="Bisanz J.E."/>
            <person name="Pandelia M.E."/>
            <person name="Turnbaugh P.J."/>
            <person name="Balskus E.P."/>
        </authorList>
    </citation>
    <scope>NUCLEOTIDE SEQUENCE [LARGE SCALE GENOMIC DNA]</scope>
    <source>
        <strain evidence="2 3">3C</strain>
    </source>
</reference>
<dbReference type="Pfam" id="PF03235">
    <property type="entry name" value="GmrSD_N"/>
    <property type="match status" value="1"/>
</dbReference>
<protein>
    <recommendedName>
        <fullName evidence="1">GmrSD restriction endonucleases N-terminal domain-containing protein</fullName>
    </recommendedName>
</protein>
<dbReference type="PANTHER" id="PTHR35149">
    <property type="entry name" value="SLL5132 PROTEIN"/>
    <property type="match status" value="1"/>
</dbReference>
<dbReference type="OrthoDB" id="9798761at2"/>
<dbReference type="AlphaFoldDB" id="A0A369M8C5"/>
<comment type="caution">
    <text evidence="2">The sequence shown here is derived from an EMBL/GenBank/DDBJ whole genome shotgun (WGS) entry which is preliminary data.</text>
</comment>
<dbReference type="Proteomes" id="UP000254000">
    <property type="component" value="Unassembled WGS sequence"/>
</dbReference>